<evidence type="ECO:0000259" key="9">
    <source>
        <dbReference type="PROSITE" id="PS51986"/>
    </source>
</evidence>
<feature type="binding site" evidence="4">
    <location>
        <position position="360"/>
    </location>
    <ligand>
        <name>Mg(2+)</name>
        <dbReference type="ChEBI" id="CHEBI:18420"/>
        <label>1</label>
    </ligand>
</feature>
<feature type="binding site" evidence="2">
    <location>
        <position position="330"/>
    </location>
    <ligand>
        <name>L-glutamate</name>
        <dbReference type="ChEBI" id="CHEBI:29985"/>
    </ligand>
</feature>
<feature type="binding site" evidence="2">
    <location>
        <begin position="267"/>
        <end position="268"/>
    </location>
    <ligand>
        <name>L-glutamate</name>
        <dbReference type="ChEBI" id="CHEBI:29985"/>
    </ligand>
</feature>
<feature type="binding site" evidence="4">
    <location>
        <position position="132"/>
    </location>
    <ligand>
        <name>Mg(2+)</name>
        <dbReference type="ChEBI" id="CHEBI:18420"/>
        <label>1</label>
    </ligand>
</feature>
<feature type="binding site" evidence="3">
    <location>
        <position position="342"/>
    </location>
    <ligand>
        <name>ATP</name>
        <dbReference type="ChEBI" id="CHEBI:30616"/>
    </ligand>
</feature>
<dbReference type="FunFam" id="3.10.20.70:FF:000001">
    <property type="entry name" value="Glutamine synthetase"/>
    <property type="match status" value="1"/>
</dbReference>
<evidence type="ECO:0000256" key="8">
    <source>
        <dbReference type="RuleBase" id="RU004356"/>
    </source>
</evidence>
<sequence>MAKTVDDVMDMIRDNEIKFVDFRFTDTRGKEQHVTVPISHFDEDKFQSGHAFDGSSMAGWKGVEASDMLLMPDPNTANIDPFFQEPTLFLTCDVVDPADGTPYERDPRSIAKRAEAYLKASGLGDTAYFGPEPEFFLFDGVRWENSPGKVSFEIEEYEAPWNSGAKLEGGNRGHRPGPKGGYVPMPPVDSTQDMRAEMSLVLESLGIPVEVFHHEVGAAGQNEIGTQFSTLVKRADWTQLQKYVIHNVANLYGKTATFMPKPIVGDNGSGMHVHQSVWKDGKNLFAGDGYAGLSDFALYYIGGLIKHARALNAITNPGTNSYKRLVPGFEAPVKLAYSAKNRSASIRVPFVTNPKARRVEARFPDPLMNPYLGFAALLMAGLDGVENKIHPGEAATKDLYHLPPEEDALIPTVCHSLDQALEALDADRAFLTKGGVFTDAMLDAYIELKMGEVTRFRQAVHPLEFEMYYSL</sequence>
<dbReference type="EMBL" id="RDQL01000006">
    <property type="protein sequence ID" value="RMW99979.1"/>
    <property type="molecule type" value="Genomic_DNA"/>
</dbReference>
<dbReference type="PROSITE" id="PS00181">
    <property type="entry name" value="GLNA_ATP"/>
    <property type="match status" value="1"/>
</dbReference>
<evidence type="ECO:0000256" key="3">
    <source>
        <dbReference type="PIRSR" id="PIRSR604809-2"/>
    </source>
</evidence>
<keyword evidence="5" id="KW-0597">Phosphoprotein</keyword>
<dbReference type="GO" id="GO:0019740">
    <property type="term" value="P:nitrogen utilization"/>
    <property type="evidence" value="ECO:0007669"/>
    <property type="project" value="TreeGrafter"/>
</dbReference>
<keyword evidence="4" id="KW-0479">Metal-binding</keyword>
<dbReference type="GO" id="GO:0005524">
    <property type="term" value="F:ATP binding"/>
    <property type="evidence" value="ECO:0007669"/>
    <property type="project" value="UniProtKB-KW"/>
</dbReference>
<keyword evidence="3 8" id="KW-0547">Nucleotide-binding</keyword>
<dbReference type="SMART" id="SM01230">
    <property type="entry name" value="Gln-synt_C"/>
    <property type="match status" value="1"/>
</dbReference>
<evidence type="ECO:0000256" key="2">
    <source>
        <dbReference type="PIRSR" id="PIRSR604809-1"/>
    </source>
</evidence>
<dbReference type="GO" id="GO:0005737">
    <property type="term" value="C:cytoplasm"/>
    <property type="evidence" value="ECO:0007669"/>
    <property type="project" value="TreeGrafter"/>
</dbReference>
<feature type="binding site" evidence="4">
    <location>
        <position position="215"/>
    </location>
    <ligand>
        <name>Mg(2+)</name>
        <dbReference type="ChEBI" id="CHEBI:18420"/>
        <label>1</label>
    </ligand>
</feature>
<feature type="binding site" evidence="4">
    <location>
        <position position="223"/>
    </location>
    <ligand>
        <name>Mg(2+)</name>
        <dbReference type="ChEBI" id="CHEBI:18420"/>
        <label>1</label>
    </ligand>
</feature>
<feature type="binding site" evidence="2">
    <location>
        <position position="342"/>
    </location>
    <ligand>
        <name>L-glutamate</name>
        <dbReference type="ChEBI" id="CHEBI:29985"/>
    </ligand>
</feature>
<dbReference type="GO" id="GO:0006542">
    <property type="term" value="P:glutamine biosynthetic process"/>
    <property type="evidence" value="ECO:0007669"/>
    <property type="project" value="InterPro"/>
</dbReference>
<evidence type="ECO:0000256" key="5">
    <source>
        <dbReference type="PIRSR" id="PIRSR604809-50"/>
    </source>
</evidence>
<comment type="similarity">
    <text evidence="1 6 7">Belongs to the glutamine synthetase family.</text>
</comment>
<dbReference type="Gene3D" id="3.10.20.70">
    <property type="entry name" value="Glutamine synthetase, N-terminal domain"/>
    <property type="match status" value="1"/>
</dbReference>
<reference evidence="11 12" key="1">
    <citation type="submission" date="2018-10" db="EMBL/GenBank/DDBJ databases">
        <title>Comamonadaceae CDC group NO-1 genome sequencing and assembly.</title>
        <authorList>
            <person name="Bernier A.-M."/>
            <person name="Bernard K."/>
        </authorList>
    </citation>
    <scope>NUCLEOTIDE SEQUENCE [LARGE SCALE GENOMIC DNA]</scope>
    <source>
        <strain evidence="11 12">NML161473</strain>
    </source>
</reference>
<dbReference type="InterPro" id="IPR027302">
    <property type="entry name" value="Gln_synth_N_conserv_site"/>
</dbReference>
<dbReference type="GO" id="GO:0046872">
    <property type="term" value="F:metal ion binding"/>
    <property type="evidence" value="ECO:0007669"/>
    <property type="project" value="UniProtKB-KW"/>
</dbReference>
<comment type="caution">
    <text evidence="11">The sequence shown here is derived from an EMBL/GenBank/DDBJ whole genome shotgun (WGS) entry which is preliminary data.</text>
</comment>
<evidence type="ECO:0000313" key="12">
    <source>
        <dbReference type="Proteomes" id="UP000267035"/>
    </source>
</evidence>
<feature type="binding site" evidence="3">
    <location>
        <begin position="274"/>
        <end position="276"/>
    </location>
    <ligand>
        <name>ATP</name>
        <dbReference type="ChEBI" id="CHEBI:30616"/>
    </ligand>
</feature>
<evidence type="ECO:0000256" key="7">
    <source>
        <dbReference type="RuleBase" id="RU000384"/>
    </source>
</evidence>
<feature type="binding site" evidence="3">
    <location>
        <position position="355"/>
    </location>
    <ligand>
        <name>ATP</name>
        <dbReference type="ChEBI" id="CHEBI:30616"/>
    </ligand>
</feature>
<dbReference type="PANTHER" id="PTHR43407">
    <property type="entry name" value="GLUTAMINE SYNTHETASE"/>
    <property type="match status" value="1"/>
</dbReference>
<dbReference type="GO" id="GO:0004356">
    <property type="term" value="F:glutamine synthetase activity"/>
    <property type="evidence" value="ECO:0007669"/>
    <property type="project" value="UniProtKB-EC"/>
</dbReference>
<keyword evidence="12" id="KW-1185">Reference proteome</keyword>
<protein>
    <recommendedName>
        <fullName evidence="8">Glutamine synthetase</fullName>
        <ecNumber evidence="8">6.3.1.2</ecNumber>
    </recommendedName>
</protein>
<dbReference type="RefSeq" id="WP_122253846.1">
    <property type="nucleotide sequence ID" value="NZ_RDQL01000006.1"/>
</dbReference>
<comment type="catalytic activity">
    <reaction evidence="8">
        <text>L-glutamate + NH4(+) + ATP = L-glutamine + ADP + phosphate + H(+)</text>
        <dbReference type="Rhea" id="RHEA:16169"/>
        <dbReference type="ChEBI" id="CHEBI:15378"/>
        <dbReference type="ChEBI" id="CHEBI:28938"/>
        <dbReference type="ChEBI" id="CHEBI:29985"/>
        <dbReference type="ChEBI" id="CHEBI:30616"/>
        <dbReference type="ChEBI" id="CHEBI:43474"/>
        <dbReference type="ChEBI" id="CHEBI:58359"/>
        <dbReference type="ChEBI" id="CHEBI:456216"/>
        <dbReference type="EC" id="6.3.1.2"/>
    </reaction>
</comment>
<accession>A0A3M6QA98</accession>
<organism evidence="11 12">
    <name type="scientific">Allofranklinella schreckenbergeri</name>
    <dbReference type="NCBI Taxonomy" id="1076744"/>
    <lineage>
        <taxon>Bacteria</taxon>
        <taxon>Pseudomonadati</taxon>
        <taxon>Pseudomonadota</taxon>
        <taxon>Betaproteobacteria</taxon>
        <taxon>Burkholderiales</taxon>
        <taxon>Comamonadaceae</taxon>
        <taxon>Allofranklinella</taxon>
    </lineage>
</organism>
<feature type="binding site" evidence="2">
    <location>
        <position position="324"/>
    </location>
    <ligand>
        <name>L-glutamate</name>
        <dbReference type="ChEBI" id="CHEBI:29985"/>
    </ligand>
</feature>
<evidence type="ECO:0000256" key="1">
    <source>
        <dbReference type="ARBA" id="ARBA00009897"/>
    </source>
</evidence>
<evidence type="ECO:0000259" key="10">
    <source>
        <dbReference type="PROSITE" id="PS51987"/>
    </source>
</evidence>
<feature type="modified residue" description="O-AMP-tyrosine" evidence="5">
    <location>
        <position position="400"/>
    </location>
</feature>
<comment type="cofactor">
    <cofactor evidence="4">
        <name>Mg(2+)</name>
        <dbReference type="ChEBI" id="CHEBI:18420"/>
    </cofactor>
    <text evidence="4">Binds 2 Mg(2+) ions per subunit.</text>
</comment>
<keyword evidence="8 11" id="KW-0436">Ligase</keyword>
<dbReference type="SUPFAM" id="SSF54368">
    <property type="entry name" value="Glutamine synthetase, N-terminal domain"/>
    <property type="match status" value="1"/>
</dbReference>
<feature type="domain" description="GS beta-grasp" evidence="9">
    <location>
        <begin position="15"/>
        <end position="100"/>
    </location>
</feature>
<dbReference type="PROSITE" id="PS51987">
    <property type="entry name" value="GS_CATALYTIC"/>
    <property type="match status" value="1"/>
</dbReference>
<feature type="binding site" evidence="3">
    <location>
        <position position="210"/>
    </location>
    <ligand>
        <name>ATP</name>
        <dbReference type="ChEBI" id="CHEBI:30616"/>
    </ligand>
</feature>
<evidence type="ECO:0000256" key="4">
    <source>
        <dbReference type="PIRSR" id="PIRSR604809-3"/>
    </source>
</evidence>
<dbReference type="SUPFAM" id="SSF55931">
    <property type="entry name" value="Glutamine synthetase/guanido kinase"/>
    <property type="match status" value="1"/>
</dbReference>
<name>A0A3M6QA98_9BURK</name>
<dbReference type="EC" id="6.3.1.2" evidence="8"/>
<dbReference type="PROSITE" id="PS00180">
    <property type="entry name" value="GLNA_1"/>
    <property type="match status" value="1"/>
</dbReference>
<dbReference type="PROSITE" id="PS51986">
    <property type="entry name" value="GS_BETA_GRASP"/>
    <property type="match status" value="1"/>
</dbReference>
<feature type="domain" description="GS catalytic" evidence="10">
    <location>
        <begin position="107"/>
        <end position="471"/>
    </location>
</feature>
<feature type="binding site" evidence="2">
    <location>
        <position position="362"/>
    </location>
    <ligand>
        <name>L-glutamate</name>
        <dbReference type="ChEBI" id="CHEBI:29985"/>
    </ligand>
</feature>
<keyword evidence="4" id="KW-0460">Magnesium</keyword>
<dbReference type="InterPro" id="IPR014746">
    <property type="entry name" value="Gln_synth/guanido_kin_cat_dom"/>
</dbReference>
<dbReference type="PANTHER" id="PTHR43407:SF2">
    <property type="entry name" value="GLUTAMINE SYNTHETASE"/>
    <property type="match status" value="1"/>
</dbReference>
<dbReference type="InterPro" id="IPR008147">
    <property type="entry name" value="Gln_synt_N"/>
</dbReference>
<gene>
    <name evidence="11" type="primary">glnA</name>
    <name evidence="11" type="ORF">EBQ25_05860</name>
</gene>
<dbReference type="GO" id="GO:0016020">
    <property type="term" value="C:membrane"/>
    <property type="evidence" value="ECO:0007669"/>
    <property type="project" value="TreeGrafter"/>
</dbReference>
<proteinExistence type="inferred from homology"/>
<dbReference type="Pfam" id="PF03951">
    <property type="entry name" value="Gln-synt_N"/>
    <property type="match status" value="1"/>
</dbReference>
<dbReference type="InterPro" id="IPR027303">
    <property type="entry name" value="Gln_synth_gly_rich_site"/>
</dbReference>
<dbReference type="InterPro" id="IPR008146">
    <property type="entry name" value="Gln_synth_cat_dom"/>
</dbReference>
<dbReference type="Gene3D" id="3.30.590.10">
    <property type="entry name" value="Glutamine synthetase/guanido kinase, catalytic domain"/>
    <property type="match status" value="1"/>
</dbReference>
<evidence type="ECO:0000256" key="6">
    <source>
        <dbReference type="PROSITE-ProRule" id="PRU01330"/>
    </source>
</evidence>
<dbReference type="FunFam" id="3.30.590.10:FF:000001">
    <property type="entry name" value="Glutamine synthetase"/>
    <property type="match status" value="1"/>
</dbReference>
<dbReference type="AlphaFoldDB" id="A0A3M6QA98"/>
<dbReference type="InterPro" id="IPR036651">
    <property type="entry name" value="Gln_synt_N_sf"/>
</dbReference>
<dbReference type="Proteomes" id="UP000267035">
    <property type="component" value="Unassembled WGS sequence"/>
</dbReference>
<keyword evidence="3 8" id="KW-0067">ATP-binding</keyword>
<feature type="binding site" evidence="4">
    <location>
        <position position="134"/>
    </location>
    <ligand>
        <name>Mg(2+)</name>
        <dbReference type="ChEBI" id="CHEBI:18420"/>
        <label>1</label>
    </ligand>
</feature>
<dbReference type="NCBIfam" id="TIGR00653">
    <property type="entry name" value="GlnA"/>
    <property type="match status" value="1"/>
</dbReference>
<dbReference type="InterPro" id="IPR004809">
    <property type="entry name" value="Gln_synth_I"/>
</dbReference>
<feature type="binding site" evidence="4">
    <location>
        <position position="272"/>
    </location>
    <ligand>
        <name>Mg(2+)</name>
        <dbReference type="ChEBI" id="CHEBI:18420"/>
        <label>1</label>
    </ligand>
</feature>
<evidence type="ECO:0000313" key="11">
    <source>
        <dbReference type="EMBL" id="RMW99979.1"/>
    </source>
</evidence>
<dbReference type="Pfam" id="PF00120">
    <property type="entry name" value="Gln-synt_C"/>
    <property type="match status" value="1"/>
</dbReference>